<evidence type="ECO:0000256" key="4">
    <source>
        <dbReference type="ARBA" id="ARBA00022989"/>
    </source>
</evidence>
<sequence>MTAFDDDDRLTGWRFLLFNAALAVGNVIALSNVPGYTVLAPYAAGSLQGVTPSFGTWATTDHMMGIVLGLPFARWLSARYGDYRVYVAAFVAYAVFSLACALSETIWFFVPARFLLGLAGGILLPIGQGLVLNELPEKYRPYGVAWWGVLSMAPFTLGVFMGGFWAEYFNWRVLFYSNIFLGLPIAGVVGALLYGRPFARRITRFDTIGVLLISVTLVGFQTVLNQGNDFDWLGSSFLTIVMVVVAISLPIFIIWELGERRPVLDLRLFGHRNYAVATFCSVFGFLFIQGMLSVFIGQLQLLLGYTSSGAGTVYLTMALLAVPLVSVVHLLVRHVDLRLFASLNFLGFSVTMTWLGLFDKPASFDQVTVPMIFFGFFLATFFAPPAAIAVQGLGGSQLIRAAEELAMLRTAAGAFGITLQGVVQFRRTPFHQLDLADQLGGRRFPSLDLLPQLLDKLQGLGLSESVARAHVSRLIRQQALLMGLNDAFLTGALAFFGLAIFVWLAKPARKPAPKQRLELLRAKELMEEP</sequence>
<dbReference type="RefSeq" id="WP_281932230.1">
    <property type="nucleotide sequence ID" value="NZ_AP027143.1"/>
</dbReference>
<keyword evidence="5 6" id="KW-0472">Membrane</keyword>
<dbReference type="Pfam" id="PF07690">
    <property type="entry name" value="MFS_1"/>
    <property type="match status" value="1"/>
</dbReference>
<dbReference type="InterPro" id="IPR036259">
    <property type="entry name" value="MFS_trans_sf"/>
</dbReference>
<feature type="transmembrane region" description="Helical" evidence="6">
    <location>
        <begin position="144"/>
        <end position="168"/>
    </location>
</feature>
<accession>A0ABM8EE03</accession>
<feature type="domain" description="Major facilitator superfamily (MFS) profile" evidence="7">
    <location>
        <begin position="18"/>
        <end position="510"/>
    </location>
</feature>
<comment type="subcellular location">
    <subcellularLocation>
        <location evidence="1">Membrane</location>
        <topology evidence="1">Multi-pass membrane protein</topology>
    </subcellularLocation>
</comment>
<dbReference type="Gene3D" id="1.20.1250.20">
    <property type="entry name" value="MFS general substrate transporter like domains"/>
    <property type="match status" value="1"/>
</dbReference>
<dbReference type="InterPro" id="IPR020846">
    <property type="entry name" value="MFS_dom"/>
</dbReference>
<keyword evidence="2" id="KW-0813">Transport</keyword>
<dbReference type="InterPro" id="IPR011701">
    <property type="entry name" value="MFS"/>
</dbReference>
<feature type="transmembrane region" description="Helical" evidence="6">
    <location>
        <begin position="114"/>
        <end position="132"/>
    </location>
</feature>
<feature type="transmembrane region" description="Helical" evidence="6">
    <location>
        <begin position="313"/>
        <end position="332"/>
    </location>
</feature>
<organism evidence="8 9">
    <name type="scientific">Methylocystis iwaonis</name>
    <dbReference type="NCBI Taxonomy" id="2885079"/>
    <lineage>
        <taxon>Bacteria</taxon>
        <taxon>Pseudomonadati</taxon>
        <taxon>Pseudomonadota</taxon>
        <taxon>Alphaproteobacteria</taxon>
        <taxon>Hyphomicrobiales</taxon>
        <taxon>Methylocystaceae</taxon>
        <taxon>Methylocystis</taxon>
    </lineage>
</organism>
<dbReference type="SUPFAM" id="SSF103473">
    <property type="entry name" value="MFS general substrate transporter"/>
    <property type="match status" value="1"/>
</dbReference>
<keyword evidence="8" id="KW-0614">Plasmid</keyword>
<name>A0ABM8EE03_9HYPH</name>
<keyword evidence="9" id="KW-1185">Reference proteome</keyword>
<evidence type="ECO:0000256" key="1">
    <source>
        <dbReference type="ARBA" id="ARBA00004141"/>
    </source>
</evidence>
<feature type="transmembrane region" description="Helical" evidence="6">
    <location>
        <begin position="174"/>
        <end position="195"/>
    </location>
</feature>
<evidence type="ECO:0000313" key="8">
    <source>
        <dbReference type="EMBL" id="BDV36257.1"/>
    </source>
</evidence>
<dbReference type="PANTHER" id="PTHR42718">
    <property type="entry name" value="MAJOR FACILITATOR SUPERFAMILY MULTIDRUG TRANSPORTER MFSC"/>
    <property type="match status" value="1"/>
</dbReference>
<proteinExistence type="predicted"/>
<dbReference type="PROSITE" id="PS50850">
    <property type="entry name" value="MFS"/>
    <property type="match status" value="1"/>
</dbReference>
<feature type="transmembrane region" description="Helical" evidence="6">
    <location>
        <begin position="339"/>
        <end position="357"/>
    </location>
</feature>
<feature type="transmembrane region" description="Helical" evidence="6">
    <location>
        <begin position="12"/>
        <end position="34"/>
    </location>
</feature>
<protein>
    <submittedName>
        <fullName evidence="8">MFS transporter</fullName>
    </submittedName>
</protein>
<reference evidence="8 9" key="1">
    <citation type="journal article" date="2023" name="Int. J. Syst. Evol. Microbiol.">
        <title>Methylocystis iwaonis sp. nov., a type II methane-oxidizing bacterium from surface soil of a rice paddy field in Japan, and emended description of the genus Methylocystis (ex Whittenbury et al. 1970) Bowman et al. 1993.</title>
        <authorList>
            <person name="Kaise H."/>
            <person name="Sawadogo J.B."/>
            <person name="Alam M.S."/>
            <person name="Ueno C."/>
            <person name="Dianou D."/>
            <person name="Shinjo R."/>
            <person name="Asakawa S."/>
        </authorList>
    </citation>
    <scope>NUCLEOTIDE SEQUENCE [LARGE SCALE GENOMIC DNA]</scope>
    <source>
        <strain evidence="8 9">SS37A-Re</strain>
    </source>
</reference>
<dbReference type="EMBL" id="AP027143">
    <property type="protein sequence ID" value="BDV36257.1"/>
    <property type="molecule type" value="Genomic_DNA"/>
</dbReference>
<feature type="transmembrane region" description="Helical" evidence="6">
    <location>
        <begin position="276"/>
        <end position="301"/>
    </location>
</feature>
<dbReference type="PANTHER" id="PTHR42718:SF9">
    <property type="entry name" value="MAJOR FACILITATOR SUPERFAMILY MULTIDRUG TRANSPORTER MFSC"/>
    <property type="match status" value="1"/>
</dbReference>
<evidence type="ECO:0000256" key="3">
    <source>
        <dbReference type="ARBA" id="ARBA00022692"/>
    </source>
</evidence>
<feature type="transmembrane region" description="Helical" evidence="6">
    <location>
        <begin position="487"/>
        <end position="505"/>
    </location>
</feature>
<feature type="transmembrane region" description="Helical" evidence="6">
    <location>
        <begin position="85"/>
        <end position="108"/>
    </location>
</feature>
<geneLocation type="plasmid" evidence="8 9">
    <name>pSS37A-Re-1</name>
</geneLocation>
<feature type="transmembrane region" description="Helical" evidence="6">
    <location>
        <begin position="54"/>
        <end position="73"/>
    </location>
</feature>
<keyword evidence="3 6" id="KW-0812">Transmembrane</keyword>
<feature type="transmembrane region" description="Helical" evidence="6">
    <location>
        <begin position="369"/>
        <end position="394"/>
    </location>
</feature>
<keyword evidence="4 6" id="KW-1133">Transmembrane helix</keyword>
<dbReference type="Proteomes" id="UP001317629">
    <property type="component" value="Plasmid pSS37A-Re-1"/>
</dbReference>
<evidence type="ECO:0000259" key="7">
    <source>
        <dbReference type="PROSITE" id="PS50850"/>
    </source>
</evidence>
<evidence type="ECO:0000313" key="9">
    <source>
        <dbReference type="Proteomes" id="UP001317629"/>
    </source>
</evidence>
<evidence type="ECO:0000256" key="6">
    <source>
        <dbReference type="SAM" id="Phobius"/>
    </source>
</evidence>
<evidence type="ECO:0000256" key="2">
    <source>
        <dbReference type="ARBA" id="ARBA00022448"/>
    </source>
</evidence>
<feature type="transmembrane region" description="Helical" evidence="6">
    <location>
        <begin position="207"/>
        <end position="224"/>
    </location>
</feature>
<evidence type="ECO:0000256" key="5">
    <source>
        <dbReference type="ARBA" id="ARBA00023136"/>
    </source>
</evidence>
<gene>
    <name evidence="8" type="primary">pmrB</name>
    <name evidence="8" type="ORF">SS37A_37870</name>
</gene>
<feature type="transmembrane region" description="Helical" evidence="6">
    <location>
        <begin position="236"/>
        <end position="255"/>
    </location>
</feature>